<dbReference type="Proteomes" id="UP000252770">
    <property type="component" value="Unassembled WGS sequence"/>
</dbReference>
<evidence type="ECO:0000313" key="5">
    <source>
        <dbReference type="Proteomes" id="UP000252770"/>
    </source>
</evidence>
<gene>
    <name evidence="4" type="ORF">DT076_12380</name>
</gene>
<dbReference type="SUPFAM" id="SSF53756">
    <property type="entry name" value="UDP-Glycosyltransferase/glycogen phosphorylase"/>
    <property type="match status" value="1"/>
</dbReference>
<keyword evidence="1" id="KW-0328">Glycosyltransferase</keyword>
<proteinExistence type="predicted"/>
<dbReference type="PANTHER" id="PTHR45947">
    <property type="entry name" value="SULFOQUINOVOSYL TRANSFERASE SQD2"/>
    <property type="match status" value="1"/>
</dbReference>
<keyword evidence="2 4" id="KW-0808">Transferase</keyword>
<protein>
    <submittedName>
        <fullName evidence="4">Glycosyltransferase</fullName>
    </submittedName>
</protein>
<evidence type="ECO:0000313" key="4">
    <source>
        <dbReference type="EMBL" id="RCK69135.1"/>
    </source>
</evidence>
<name>A0A367YTB3_9ACTN</name>
<dbReference type="GO" id="GO:1901137">
    <property type="term" value="P:carbohydrate derivative biosynthetic process"/>
    <property type="evidence" value="ECO:0007669"/>
    <property type="project" value="UniProtKB-ARBA"/>
</dbReference>
<dbReference type="InterPro" id="IPR028098">
    <property type="entry name" value="Glyco_trans_4-like_N"/>
</dbReference>
<dbReference type="Gene3D" id="3.40.50.2000">
    <property type="entry name" value="Glycogen Phosphorylase B"/>
    <property type="match status" value="2"/>
</dbReference>
<dbReference type="AlphaFoldDB" id="A0A367YTB3"/>
<dbReference type="Pfam" id="PF13579">
    <property type="entry name" value="Glyco_trans_4_4"/>
    <property type="match status" value="1"/>
</dbReference>
<dbReference type="GO" id="GO:0016757">
    <property type="term" value="F:glycosyltransferase activity"/>
    <property type="evidence" value="ECO:0007669"/>
    <property type="project" value="UniProtKB-KW"/>
</dbReference>
<dbReference type="Pfam" id="PF13692">
    <property type="entry name" value="Glyco_trans_1_4"/>
    <property type="match status" value="1"/>
</dbReference>
<dbReference type="InterPro" id="IPR050194">
    <property type="entry name" value="Glycosyltransferase_grp1"/>
</dbReference>
<evidence type="ECO:0000259" key="3">
    <source>
        <dbReference type="Pfam" id="PF13579"/>
    </source>
</evidence>
<sequence length="533" mass="59562">MTSAHGSAARTPFDDLALSAVSVDTAVTVLTELLEAGEYDAGVRLAELWWDKGRDDPRFLTLARQHQGKRGEVTAALRTSLRLAELGKQSYDSLATLEGRLRELTGEFPHLGGPVEPVRPASPHRVLHLTKESRPYLSNGFTSRSHYNFLAEREAGLEPVVVTEPGFPRDVVGDQARREMRFEGIGHYHLDVGPADAKALPLDRYLQLFADLALERVRKIRPAVIHASSGRRGYETALVALAVGAKLDLPVVYEVRSFFEANWTADLRYEASGELYEARRHLELQCMQRADLVLTIGDAMRSELVARGLPEEKVGVVPNGVDVSRFSPRPRDEDLARQHGIAGVPTFGYVSNMDHYRENQEALVQLCARLHAEGRPEHCVLVGDGPRRASLEQLATQLGVAERVHFTGRVDHDRIPDYYSLIDVFVVPRVGERASTYVTPLKPFEAMAMGVPVVVSSLPALVEIADPPVRGWSYAEGDLEDLAHVVTRVLDDAPERERRVRAAADWILRERQWLHNGPRYREYFRTVTEQRGS</sequence>
<dbReference type="PANTHER" id="PTHR45947:SF3">
    <property type="entry name" value="SULFOQUINOVOSYL TRANSFERASE SQD2"/>
    <property type="match status" value="1"/>
</dbReference>
<organism evidence="4 5">
    <name type="scientific">Desertihabitans brevis</name>
    <dbReference type="NCBI Taxonomy" id="2268447"/>
    <lineage>
        <taxon>Bacteria</taxon>
        <taxon>Bacillati</taxon>
        <taxon>Actinomycetota</taxon>
        <taxon>Actinomycetes</taxon>
        <taxon>Propionibacteriales</taxon>
        <taxon>Propionibacteriaceae</taxon>
        <taxon>Desertihabitans</taxon>
    </lineage>
</organism>
<keyword evidence="5" id="KW-1185">Reference proteome</keyword>
<evidence type="ECO:0000256" key="1">
    <source>
        <dbReference type="ARBA" id="ARBA00022676"/>
    </source>
</evidence>
<comment type="caution">
    <text evidence="4">The sequence shown here is derived from an EMBL/GenBank/DDBJ whole genome shotgun (WGS) entry which is preliminary data.</text>
</comment>
<feature type="domain" description="Glycosyltransferase subfamily 4-like N-terminal" evidence="3">
    <location>
        <begin position="153"/>
        <end position="320"/>
    </location>
</feature>
<reference evidence="4 5" key="1">
    <citation type="submission" date="2018-07" db="EMBL/GenBank/DDBJ databases">
        <title>Desertimonas flava gen. nov. sp. nov.</title>
        <authorList>
            <person name="Liu S."/>
        </authorList>
    </citation>
    <scope>NUCLEOTIDE SEQUENCE [LARGE SCALE GENOMIC DNA]</scope>
    <source>
        <strain evidence="4 5">16Sb5-5</strain>
    </source>
</reference>
<dbReference type="EMBL" id="QOUI01000007">
    <property type="protein sequence ID" value="RCK69135.1"/>
    <property type="molecule type" value="Genomic_DNA"/>
</dbReference>
<accession>A0A367YTB3</accession>
<evidence type="ECO:0000256" key="2">
    <source>
        <dbReference type="ARBA" id="ARBA00022679"/>
    </source>
</evidence>
<dbReference type="CDD" id="cd03794">
    <property type="entry name" value="GT4_WbuB-like"/>
    <property type="match status" value="1"/>
</dbReference>